<evidence type="ECO:0000259" key="2">
    <source>
        <dbReference type="PROSITE" id="PS51464"/>
    </source>
</evidence>
<dbReference type="PANTHER" id="PTHR38418">
    <property type="entry name" value="SUGAR ISOMERASE, KPSF/GUTQ (AFU_ORTHOLOGUE AFUA_6G08860)"/>
    <property type="match status" value="1"/>
</dbReference>
<proteinExistence type="predicted"/>
<feature type="domain" description="SIS" evidence="2">
    <location>
        <begin position="126"/>
        <end position="301"/>
    </location>
</feature>
<keyword evidence="3" id="KW-1185">Reference proteome</keyword>
<dbReference type="PANTHER" id="PTHR38418:SF2">
    <property type="entry name" value="SUGAR ISOMERASE, KPSF_GUTQ (AFU_ORTHOLOGUE AFUA_6G08860)"/>
    <property type="match status" value="1"/>
</dbReference>
<dbReference type="GO" id="GO:1901135">
    <property type="term" value="P:carbohydrate derivative metabolic process"/>
    <property type="evidence" value="ECO:0007669"/>
    <property type="project" value="InterPro"/>
</dbReference>
<feature type="region of interest" description="Disordered" evidence="1">
    <location>
        <begin position="349"/>
        <end position="382"/>
    </location>
</feature>
<reference evidence="4" key="3">
    <citation type="submission" date="2025-08" db="UniProtKB">
        <authorList>
            <consortium name="RefSeq"/>
        </authorList>
    </citation>
    <scope>IDENTIFICATION</scope>
    <source>
        <strain evidence="4">CBS 342.82</strain>
    </source>
</reference>
<organism evidence="4">
    <name type="scientific">Dissoconium aciculare CBS 342.82</name>
    <dbReference type="NCBI Taxonomy" id="1314786"/>
    <lineage>
        <taxon>Eukaryota</taxon>
        <taxon>Fungi</taxon>
        <taxon>Dikarya</taxon>
        <taxon>Ascomycota</taxon>
        <taxon>Pezizomycotina</taxon>
        <taxon>Dothideomycetes</taxon>
        <taxon>Dothideomycetidae</taxon>
        <taxon>Mycosphaerellales</taxon>
        <taxon>Dissoconiaceae</taxon>
        <taxon>Dissoconium</taxon>
    </lineage>
</organism>
<reference evidence="4" key="1">
    <citation type="submission" date="2020-01" db="EMBL/GenBank/DDBJ databases">
        <authorList>
            <consortium name="DOE Joint Genome Institute"/>
            <person name="Haridas S."/>
            <person name="Albert R."/>
            <person name="Binder M."/>
            <person name="Bloem J."/>
            <person name="Labutti K."/>
            <person name="Salamov A."/>
            <person name="Andreopoulos B."/>
            <person name="Baker S.E."/>
            <person name="Barry K."/>
            <person name="Bills G."/>
            <person name="Bluhm B.H."/>
            <person name="Cannon C."/>
            <person name="Castanera R."/>
            <person name="Culley D.E."/>
            <person name="Daum C."/>
            <person name="Ezra D."/>
            <person name="Gonzalez J.B."/>
            <person name="Henrissat B."/>
            <person name="Kuo A."/>
            <person name="Liang C."/>
            <person name="Lipzen A."/>
            <person name="Lutzoni F."/>
            <person name="Magnuson J."/>
            <person name="Mondo S."/>
            <person name="Nolan M."/>
            <person name="Ohm R."/>
            <person name="Pangilinan J."/>
            <person name="Park H.-J."/>
            <person name="Ramirez L."/>
            <person name="Alfaro M."/>
            <person name="Sun H."/>
            <person name="Tritt A."/>
            <person name="Yoshinaga Y."/>
            <person name="Zwiers L.-H."/>
            <person name="Turgeon B.G."/>
            <person name="Goodwin S.B."/>
            <person name="Spatafora J.W."/>
            <person name="Crous P.W."/>
            <person name="Grigoriev I.V."/>
        </authorList>
    </citation>
    <scope>NUCLEOTIDE SEQUENCE</scope>
    <source>
        <strain evidence="4">CBS 342.82</strain>
    </source>
</reference>
<sequence length="382" mass="40212">MATALVMADKIVSPQLDMKPSAALPAHRSVKRRRQQPSMTLLPSPEESPASPVGQTSELNEIPLLDSLDPLEKNNAQSQEQASEAEQSARLLTLATHVLSTEATALNHLTTTYQTTPSARTALLYATRAILRAHANHGRAIISGVGKSGYIGQKLCATLKSLGVGASFMHACEAAHGDLGDVSRDGRDVIVFVTFSGRTPELMNLVPHLPRGTDIVALSGSDGGVDGCAILRERRKRLSEEDRDDTAGSSGDKVGETILLPAPIHEKEELSFGVCAPTTSTTVALAVADMLAITVAEELHRCEAGGDSRTKAVFRRNHPGGAIGMMPIPPVVAAAAGAVAVAQPCIDTGKVGGAKRAREDDEEEENGVTELPSPYPSGEDDR</sequence>
<dbReference type="InterPro" id="IPR001347">
    <property type="entry name" value="SIS_dom"/>
</dbReference>
<accession>A0A6J3M5F7</accession>
<feature type="region of interest" description="Disordered" evidence="1">
    <location>
        <begin position="18"/>
        <end position="56"/>
    </location>
</feature>
<feature type="compositionally biased region" description="Low complexity" evidence="1">
    <location>
        <begin position="43"/>
        <end position="52"/>
    </location>
</feature>
<dbReference type="AlphaFoldDB" id="A0A6J3M5F7"/>
<evidence type="ECO:0000313" key="3">
    <source>
        <dbReference type="Proteomes" id="UP000504637"/>
    </source>
</evidence>
<dbReference type="RefSeq" id="XP_033460332.1">
    <property type="nucleotide sequence ID" value="XM_033604611.1"/>
</dbReference>
<dbReference type="PROSITE" id="PS51464">
    <property type="entry name" value="SIS"/>
    <property type="match status" value="1"/>
</dbReference>
<dbReference type="OrthoDB" id="1872003at2759"/>
<dbReference type="GeneID" id="54362411"/>
<dbReference type="SUPFAM" id="SSF53697">
    <property type="entry name" value="SIS domain"/>
    <property type="match status" value="1"/>
</dbReference>
<evidence type="ECO:0000313" key="4">
    <source>
        <dbReference type="RefSeq" id="XP_033460332.1"/>
    </source>
</evidence>
<dbReference type="Pfam" id="PF01380">
    <property type="entry name" value="SIS"/>
    <property type="match status" value="1"/>
</dbReference>
<protein>
    <recommendedName>
        <fullName evidence="2">SIS domain-containing protein</fullName>
    </recommendedName>
</protein>
<dbReference type="Proteomes" id="UP000504637">
    <property type="component" value="Unplaced"/>
</dbReference>
<name>A0A6J3M5F7_9PEZI</name>
<dbReference type="InterPro" id="IPR046348">
    <property type="entry name" value="SIS_dom_sf"/>
</dbReference>
<evidence type="ECO:0000256" key="1">
    <source>
        <dbReference type="SAM" id="MobiDB-lite"/>
    </source>
</evidence>
<reference evidence="4" key="2">
    <citation type="submission" date="2020-04" db="EMBL/GenBank/DDBJ databases">
        <authorList>
            <consortium name="NCBI Genome Project"/>
        </authorList>
    </citation>
    <scope>NUCLEOTIDE SEQUENCE</scope>
    <source>
        <strain evidence="4">CBS 342.82</strain>
    </source>
</reference>
<dbReference type="GO" id="GO:0097367">
    <property type="term" value="F:carbohydrate derivative binding"/>
    <property type="evidence" value="ECO:0007669"/>
    <property type="project" value="InterPro"/>
</dbReference>
<dbReference type="Gene3D" id="3.40.50.10490">
    <property type="entry name" value="Glucose-6-phosphate isomerase like protein, domain 1"/>
    <property type="match status" value="1"/>
</dbReference>
<gene>
    <name evidence="4" type="ORF">K489DRAFT_379280</name>
</gene>